<gene>
    <name evidence="8" type="ORF">R5R35_004795</name>
</gene>
<dbReference type="CDD" id="cd03005">
    <property type="entry name" value="PDI_a_ERp46"/>
    <property type="match status" value="1"/>
</dbReference>
<name>A0AAN9VJK1_9ORTH</name>
<evidence type="ECO:0000256" key="4">
    <source>
        <dbReference type="ARBA" id="ARBA00023284"/>
    </source>
</evidence>
<keyword evidence="3" id="KW-0677">Repeat</keyword>
<dbReference type="InterPro" id="IPR051063">
    <property type="entry name" value="PDI"/>
</dbReference>
<organism evidence="8 9">
    <name type="scientific">Gryllus longicercus</name>
    <dbReference type="NCBI Taxonomy" id="2509291"/>
    <lineage>
        <taxon>Eukaryota</taxon>
        <taxon>Metazoa</taxon>
        <taxon>Ecdysozoa</taxon>
        <taxon>Arthropoda</taxon>
        <taxon>Hexapoda</taxon>
        <taxon>Insecta</taxon>
        <taxon>Pterygota</taxon>
        <taxon>Neoptera</taxon>
        <taxon>Polyneoptera</taxon>
        <taxon>Orthoptera</taxon>
        <taxon>Ensifera</taxon>
        <taxon>Gryllidea</taxon>
        <taxon>Grylloidea</taxon>
        <taxon>Gryllidae</taxon>
        <taxon>Gryllinae</taxon>
        <taxon>Gryllus</taxon>
    </lineage>
</organism>
<dbReference type="PANTHER" id="PTHR45672:SF3">
    <property type="entry name" value="THIOREDOXIN DOMAIN-CONTAINING PROTEIN 5"/>
    <property type="match status" value="1"/>
</dbReference>
<sequence>MWKLSFIFVAFSVVRCLAHDSDSKSVLVYSSDQFLTEVSKQNHFVMFFAPWCGHCSRLSPTWDQLADKYNSAEKNSVKIAKVDCTVETSLCSEQDVTGYPTLKLFKTGEDEGVKYRGTRDLASLTTFISEQLGIEEPDSVPELPEPVNGLIELTEETFEDHIREGKHFVKFYAPWCGHCQKLAPTWDDLARSFEYDTTVTIGKVDCTVHRSVCNTFDIVGYPTLLWIEDGKKLQKYQGQRTLEDLKSFVSRMLTPSDATATEQETDTDDNSPIAVLSGENFESGVASGFAFVKFFAPWCGHCKRLAPTWEELGKKFVGNELVRIVKVDCTQEISKDLCNRQEVDGFPTLFLYKNGEKIEEYNGSRSLDDLYEFVLKHLPHDEL</sequence>
<keyword evidence="4" id="KW-0676">Redox-active center</keyword>
<proteinExistence type="inferred from homology"/>
<evidence type="ECO:0000256" key="5">
    <source>
        <dbReference type="RuleBase" id="RU004208"/>
    </source>
</evidence>
<keyword evidence="2 6" id="KW-0732">Signal</keyword>
<feature type="domain" description="Thioredoxin" evidence="7">
    <location>
        <begin position="252"/>
        <end position="379"/>
    </location>
</feature>
<comment type="caution">
    <text evidence="8">The sequence shown here is derived from an EMBL/GenBank/DDBJ whole genome shotgun (WGS) entry which is preliminary data.</text>
</comment>
<dbReference type="PANTHER" id="PTHR45672">
    <property type="entry name" value="PROTEIN DISULFIDE-ISOMERASE C17H9.14C-RELATED"/>
    <property type="match status" value="1"/>
</dbReference>
<evidence type="ECO:0000256" key="6">
    <source>
        <dbReference type="SAM" id="SignalP"/>
    </source>
</evidence>
<dbReference type="InterPro" id="IPR013766">
    <property type="entry name" value="Thioredoxin_domain"/>
</dbReference>
<dbReference type="InterPro" id="IPR036249">
    <property type="entry name" value="Thioredoxin-like_sf"/>
</dbReference>
<dbReference type="GO" id="GO:0005783">
    <property type="term" value="C:endoplasmic reticulum"/>
    <property type="evidence" value="ECO:0007669"/>
    <property type="project" value="TreeGrafter"/>
</dbReference>
<dbReference type="PROSITE" id="PS51352">
    <property type="entry name" value="THIOREDOXIN_2"/>
    <property type="match status" value="3"/>
</dbReference>
<reference evidence="8 9" key="1">
    <citation type="submission" date="2024-03" db="EMBL/GenBank/DDBJ databases">
        <title>The genome assembly and annotation of the cricket Gryllus longicercus Weissman &amp; Gray.</title>
        <authorList>
            <person name="Szrajer S."/>
            <person name="Gray D."/>
            <person name="Ylla G."/>
        </authorList>
    </citation>
    <scope>NUCLEOTIDE SEQUENCE [LARGE SCALE GENOMIC DNA]</scope>
    <source>
        <strain evidence="8">DAG 2021-001</strain>
        <tissue evidence="8">Whole body minus gut</tissue>
    </source>
</reference>
<comment type="similarity">
    <text evidence="1 5">Belongs to the protein disulfide isomerase family.</text>
</comment>
<feature type="chain" id="PRO_5042825469" description="Thioredoxin domain-containing protein" evidence="6">
    <location>
        <begin position="19"/>
        <end position="383"/>
    </location>
</feature>
<dbReference type="InterPro" id="IPR005788">
    <property type="entry name" value="PDI_thioredoxin-like_dom"/>
</dbReference>
<evidence type="ECO:0000259" key="7">
    <source>
        <dbReference type="PROSITE" id="PS51352"/>
    </source>
</evidence>
<dbReference type="EMBL" id="JAZDUA010000154">
    <property type="protein sequence ID" value="KAK7866149.1"/>
    <property type="molecule type" value="Genomic_DNA"/>
</dbReference>
<dbReference type="GO" id="GO:0006457">
    <property type="term" value="P:protein folding"/>
    <property type="evidence" value="ECO:0007669"/>
    <property type="project" value="TreeGrafter"/>
</dbReference>
<accession>A0AAN9VJK1</accession>
<dbReference type="Pfam" id="PF00085">
    <property type="entry name" value="Thioredoxin"/>
    <property type="match status" value="3"/>
</dbReference>
<evidence type="ECO:0000256" key="2">
    <source>
        <dbReference type="ARBA" id="ARBA00022729"/>
    </source>
</evidence>
<dbReference type="SUPFAM" id="SSF52833">
    <property type="entry name" value="Thioredoxin-like"/>
    <property type="match status" value="3"/>
</dbReference>
<evidence type="ECO:0000256" key="1">
    <source>
        <dbReference type="ARBA" id="ARBA00006347"/>
    </source>
</evidence>
<feature type="signal peptide" evidence="6">
    <location>
        <begin position="1"/>
        <end position="18"/>
    </location>
</feature>
<dbReference type="PROSITE" id="PS00194">
    <property type="entry name" value="THIOREDOXIN_1"/>
    <property type="match status" value="3"/>
</dbReference>
<evidence type="ECO:0000313" key="9">
    <source>
        <dbReference type="Proteomes" id="UP001378592"/>
    </source>
</evidence>
<dbReference type="AlphaFoldDB" id="A0AAN9VJK1"/>
<evidence type="ECO:0000313" key="8">
    <source>
        <dbReference type="EMBL" id="KAK7866149.1"/>
    </source>
</evidence>
<dbReference type="NCBIfam" id="TIGR01126">
    <property type="entry name" value="pdi_dom"/>
    <property type="match status" value="2"/>
</dbReference>
<keyword evidence="9" id="KW-1185">Reference proteome</keyword>
<dbReference type="InterPro" id="IPR017937">
    <property type="entry name" value="Thioredoxin_CS"/>
</dbReference>
<feature type="domain" description="Thioredoxin" evidence="7">
    <location>
        <begin position="2"/>
        <end position="133"/>
    </location>
</feature>
<feature type="domain" description="Thioredoxin" evidence="7">
    <location>
        <begin position="134"/>
        <end position="249"/>
    </location>
</feature>
<protein>
    <recommendedName>
        <fullName evidence="7">Thioredoxin domain-containing protein</fullName>
    </recommendedName>
</protein>
<evidence type="ECO:0000256" key="3">
    <source>
        <dbReference type="ARBA" id="ARBA00022737"/>
    </source>
</evidence>
<dbReference type="GO" id="GO:0003756">
    <property type="term" value="F:protein disulfide isomerase activity"/>
    <property type="evidence" value="ECO:0007669"/>
    <property type="project" value="InterPro"/>
</dbReference>
<dbReference type="Proteomes" id="UP001378592">
    <property type="component" value="Unassembled WGS sequence"/>
</dbReference>
<dbReference type="Gene3D" id="3.40.30.10">
    <property type="entry name" value="Glutaredoxin"/>
    <property type="match status" value="3"/>
</dbReference>
<dbReference type="PRINTS" id="PR00421">
    <property type="entry name" value="THIOREDOXIN"/>
</dbReference>